<name>A0ABS2SS61_9BACI</name>
<accession>A0ABS2SS61</accession>
<dbReference type="RefSeq" id="WP_204465519.1">
    <property type="nucleotide sequence ID" value="NZ_JAFBCV010000004.1"/>
</dbReference>
<evidence type="ECO:0000313" key="2">
    <source>
        <dbReference type="Proteomes" id="UP001179280"/>
    </source>
</evidence>
<keyword evidence="1" id="KW-0238">DNA-binding</keyword>
<sequence length="146" mass="17381">MEGSHKVYVKTEPMDDSFFIKLPSNLAHYVYISGYKAEMNYLYALIVDHFSVEKGFAYPSQLRLARLYGKDLKTLRNHLRKLREVKLIDYEEEAPTKVYVPLVPLTQEELWAQAPEAERRYKDVVKKESDERMRGAENWARSKWYR</sequence>
<dbReference type="SUPFAM" id="SSF46785">
    <property type="entry name" value="Winged helix' DNA-binding domain"/>
    <property type="match status" value="1"/>
</dbReference>
<reference evidence="1" key="1">
    <citation type="submission" date="2021-01" db="EMBL/GenBank/DDBJ databases">
        <title>Genomic Encyclopedia of Type Strains, Phase IV (KMG-IV): sequencing the most valuable type-strain genomes for metagenomic binning, comparative biology and taxonomic classification.</title>
        <authorList>
            <person name="Goeker M."/>
        </authorList>
    </citation>
    <scope>NUCLEOTIDE SEQUENCE</scope>
    <source>
        <strain evidence="1">DSM 21943</strain>
    </source>
</reference>
<dbReference type="EMBL" id="JAFBCV010000004">
    <property type="protein sequence ID" value="MBM7838345.1"/>
    <property type="molecule type" value="Genomic_DNA"/>
</dbReference>
<dbReference type="InterPro" id="IPR036390">
    <property type="entry name" value="WH_DNA-bd_sf"/>
</dbReference>
<dbReference type="Proteomes" id="UP001179280">
    <property type="component" value="Unassembled WGS sequence"/>
</dbReference>
<protein>
    <submittedName>
        <fullName evidence="1">DNA-binding transcriptional ArsR family regulator</fullName>
    </submittedName>
</protein>
<comment type="caution">
    <text evidence="1">The sequence shown here is derived from an EMBL/GenBank/DDBJ whole genome shotgun (WGS) entry which is preliminary data.</text>
</comment>
<dbReference type="GO" id="GO:0003677">
    <property type="term" value="F:DNA binding"/>
    <property type="evidence" value="ECO:0007669"/>
    <property type="project" value="UniProtKB-KW"/>
</dbReference>
<keyword evidence="2" id="KW-1185">Reference proteome</keyword>
<evidence type="ECO:0000313" key="1">
    <source>
        <dbReference type="EMBL" id="MBM7838345.1"/>
    </source>
</evidence>
<gene>
    <name evidence="1" type="ORF">JOC54_001601</name>
</gene>
<organism evidence="1 2">
    <name type="scientific">Shouchella xiaoxiensis</name>
    <dbReference type="NCBI Taxonomy" id="766895"/>
    <lineage>
        <taxon>Bacteria</taxon>
        <taxon>Bacillati</taxon>
        <taxon>Bacillota</taxon>
        <taxon>Bacilli</taxon>
        <taxon>Bacillales</taxon>
        <taxon>Bacillaceae</taxon>
        <taxon>Shouchella</taxon>
    </lineage>
</organism>
<proteinExistence type="predicted"/>